<feature type="non-terminal residue" evidence="1">
    <location>
        <position position="1"/>
    </location>
</feature>
<accession>A0A392PAV6</accession>
<dbReference type="EMBL" id="LXQA010072069">
    <property type="protein sequence ID" value="MCI09281.1"/>
    <property type="molecule type" value="Genomic_DNA"/>
</dbReference>
<organism evidence="1 2">
    <name type="scientific">Trifolium medium</name>
    <dbReference type="NCBI Taxonomy" id="97028"/>
    <lineage>
        <taxon>Eukaryota</taxon>
        <taxon>Viridiplantae</taxon>
        <taxon>Streptophyta</taxon>
        <taxon>Embryophyta</taxon>
        <taxon>Tracheophyta</taxon>
        <taxon>Spermatophyta</taxon>
        <taxon>Magnoliopsida</taxon>
        <taxon>eudicotyledons</taxon>
        <taxon>Gunneridae</taxon>
        <taxon>Pentapetalae</taxon>
        <taxon>rosids</taxon>
        <taxon>fabids</taxon>
        <taxon>Fabales</taxon>
        <taxon>Fabaceae</taxon>
        <taxon>Papilionoideae</taxon>
        <taxon>50 kb inversion clade</taxon>
        <taxon>NPAAA clade</taxon>
        <taxon>Hologalegina</taxon>
        <taxon>IRL clade</taxon>
        <taxon>Trifolieae</taxon>
        <taxon>Trifolium</taxon>
    </lineage>
</organism>
<dbReference type="AlphaFoldDB" id="A0A392PAV6"/>
<comment type="caution">
    <text evidence="1">The sequence shown here is derived from an EMBL/GenBank/DDBJ whole genome shotgun (WGS) entry which is preliminary data.</text>
</comment>
<protein>
    <submittedName>
        <fullName evidence="1">Uncharacterized protein</fullName>
    </submittedName>
</protein>
<proteinExistence type="predicted"/>
<sequence>KMVEYPLQYREKGIVARDAGRDN</sequence>
<reference evidence="1 2" key="1">
    <citation type="journal article" date="2018" name="Front. Plant Sci.">
        <title>Red Clover (Trifolium pratense) and Zigzag Clover (T. medium) - A Picture of Genomic Similarities and Differences.</title>
        <authorList>
            <person name="Dluhosova J."/>
            <person name="Istvanek J."/>
            <person name="Nedelnik J."/>
            <person name="Repkova J."/>
        </authorList>
    </citation>
    <scope>NUCLEOTIDE SEQUENCE [LARGE SCALE GENOMIC DNA]</scope>
    <source>
        <strain evidence="2">cv. 10/8</strain>
        <tissue evidence="1">Leaf</tissue>
    </source>
</reference>
<keyword evidence="2" id="KW-1185">Reference proteome</keyword>
<name>A0A392PAV6_9FABA</name>
<evidence type="ECO:0000313" key="1">
    <source>
        <dbReference type="EMBL" id="MCI09281.1"/>
    </source>
</evidence>
<dbReference type="Proteomes" id="UP000265520">
    <property type="component" value="Unassembled WGS sequence"/>
</dbReference>
<evidence type="ECO:0000313" key="2">
    <source>
        <dbReference type="Proteomes" id="UP000265520"/>
    </source>
</evidence>